<dbReference type="Proteomes" id="UP000036902">
    <property type="component" value="Chromosome"/>
</dbReference>
<dbReference type="RefSeq" id="WP_048708392.1">
    <property type="nucleotide sequence ID" value="NZ_CP014646.1"/>
</dbReference>
<protein>
    <submittedName>
        <fullName evidence="2">Uncharacterized protein</fullName>
    </submittedName>
</protein>
<keyword evidence="3" id="KW-1185">Reference proteome</keyword>
<dbReference type="KEGG" id="thu:AC731_018595"/>
<accession>A0A127K9Z3</accession>
<gene>
    <name evidence="2" type="ORF">AC731_018595</name>
</gene>
<dbReference type="EMBL" id="CP014646">
    <property type="protein sequence ID" value="AMO38779.1"/>
    <property type="molecule type" value="Genomic_DNA"/>
</dbReference>
<name>A0A127K9Z3_9RHOO</name>
<dbReference type="AlphaFoldDB" id="A0A127K9Z3"/>
<reference evidence="3" key="1">
    <citation type="submission" date="2016-03" db="EMBL/GenBank/DDBJ databases">
        <authorList>
            <person name="Ma C."/>
            <person name="Zhou S."/>
            <person name="Yang G."/>
        </authorList>
    </citation>
    <scope>NUCLEOTIDE SEQUENCE [LARGE SCALE GENOMIC DNA]</scope>
    <source>
        <strain evidence="3">SgZ-1</strain>
    </source>
</reference>
<evidence type="ECO:0000256" key="1">
    <source>
        <dbReference type="SAM" id="MobiDB-lite"/>
    </source>
</evidence>
<feature type="region of interest" description="Disordered" evidence="1">
    <location>
        <begin position="84"/>
        <end position="103"/>
    </location>
</feature>
<organism evidence="2 3">
    <name type="scientific">Thauera humireducens</name>
    <dbReference type="NCBI Taxonomy" id="1134435"/>
    <lineage>
        <taxon>Bacteria</taxon>
        <taxon>Pseudomonadati</taxon>
        <taxon>Pseudomonadota</taxon>
        <taxon>Betaproteobacteria</taxon>
        <taxon>Rhodocyclales</taxon>
        <taxon>Zoogloeaceae</taxon>
        <taxon>Thauera</taxon>
    </lineage>
</organism>
<evidence type="ECO:0000313" key="2">
    <source>
        <dbReference type="EMBL" id="AMO38779.1"/>
    </source>
</evidence>
<sequence length="298" mass="31058">MHAAPHPRIAAIALIVGLSLTGSGLAEVRAARLIEHPWSGDLDVFRSPAVQQPARAPERAEHAAEVVDARIQPLAAILSREGLAGPEQQADRSADDAPLPSAEASVPDVTAIIVKVEEIRQKLTALSTTLAGESVALTQTKARLRAAGTDATSADKTDHAGADLLASAALPSAKLDTLRGGFVAPSGLRMSFGIERAVLINGVLQSTTHLRVEDLGNITAKAMAAGSTVAVIQNGINNGLNVSLPATSLATIVQNSLDNQSIQTVTTINATINSAEMMRGMRLQQSMQEALNRASLMR</sequence>
<dbReference type="STRING" id="1134435.AC731_018595"/>
<evidence type="ECO:0000313" key="3">
    <source>
        <dbReference type="Proteomes" id="UP000036902"/>
    </source>
</evidence>
<proteinExistence type="predicted"/>